<feature type="compositionally biased region" description="Basic residues" evidence="1">
    <location>
        <begin position="94"/>
        <end position="108"/>
    </location>
</feature>
<dbReference type="AlphaFoldDB" id="A0A0H4V8J1"/>
<reference evidence="3 4" key="1">
    <citation type="journal article" date="2015" name="Int. J. Syst. Evol. Microbiol.">
        <title>Erythrobacter atlanticus sp. nov., a bacterium from ocean sediment able to degrade polycyclic aromatic hydrocarbons.</title>
        <authorList>
            <person name="Zhuang L."/>
            <person name="Liu Y."/>
            <person name="Wang L."/>
            <person name="Wang W."/>
            <person name="Shao Z."/>
        </authorList>
    </citation>
    <scope>NUCLEOTIDE SEQUENCE [LARGE SCALE GENOMIC DNA]</scope>
    <source>
        <strain evidence="4">s21-N3</strain>
    </source>
</reference>
<dbReference type="Proteomes" id="UP000059113">
    <property type="component" value="Chromosome"/>
</dbReference>
<feature type="region of interest" description="Disordered" evidence="1">
    <location>
        <begin position="79"/>
        <end position="117"/>
    </location>
</feature>
<feature type="domain" description="MmeI-like N-terminal" evidence="2">
    <location>
        <begin position="11"/>
        <end position="91"/>
    </location>
</feature>
<name>A0A0H4V8J1_9SPHN</name>
<protein>
    <recommendedName>
        <fullName evidence="2">MmeI-like N-terminal domain-containing protein</fullName>
    </recommendedName>
</protein>
<evidence type="ECO:0000259" key="2">
    <source>
        <dbReference type="Pfam" id="PF20464"/>
    </source>
</evidence>
<reference evidence="4" key="2">
    <citation type="submission" date="2015-04" db="EMBL/GenBank/DDBJ databases">
        <title>The complete genome sequence of Erythrobacter sp. s21-N3.</title>
        <authorList>
            <person name="Zhuang L."/>
            <person name="Liu Y."/>
            <person name="Shao Z."/>
        </authorList>
    </citation>
    <scope>NUCLEOTIDE SEQUENCE [LARGE SCALE GENOMIC DNA]</scope>
    <source>
        <strain evidence="4">s21-N3</strain>
    </source>
</reference>
<dbReference type="KEGG" id="ery:CP97_00255"/>
<dbReference type="STRING" id="1648404.CP97_00255"/>
<gene>
    <name evidence="3" type="ORF">CP97_00255</name>
</gene>
<evidence type="ECO:0000313" key="3">
    <source>
        <dbReference type="EMBL" id="AKQ40815.2"/>
    </source>
</evidence>
<accession>A0A0H4V8J1</accession>
<keyword evidence="4" id="KW-1185">Reference proteome</keyword>
<dbReference type="InterPro" id="IPR046817">
    <property type="entry name" value="MmeI_N"/>
</dbReference>
<dbReference type="EMBL" id="CP011310">
    <property type="protein sequence ID" value="AKQ40815.2"/>
    <property type="molecule type" value="Genomic_DNA"/>
</dbReference>
<organism evidence="3 4">
    <name type="scientific">Aurantiacibacter atlanticus</name>
    <dbReference type="NCBI Taxonomy" id="1648404"/>
    <lineage>
        <taxon>Bacteria</taxon>
        <taxon>Pseudomonadati</taxon>
        <taxon>Pseudomonadota</taxon>
        <taxon>Alphaproteobacteria</taxon>
        <taxon>Sphingomonadales</taxon>
        <taxon>Erythrobacteraceae</taxon>
        <taxon>Aurantiacibacter</taxon>
    </lineage>
</organism>
<dbReference type="Pfam" id="PF20464">
    <property type="entry name" value="MmeI_N"/>
    <property type="match status" value="1"/>
</dbReference>
<proteinExistence type="predicted"/>
<evidence type="ECO:0000313" key="4">
    <source>
        <dbReference type="Proteomes" id="UP000059113"/>
    </source>
</evidence>
<sequence>MRLGWDEIKRRAKTFSEEWKDSGFEKGETQTFYNEFFEIFGIKRKQVAIYEQRVKLLSQKHGFIDLFWPGTLLVEQKSSNLDLDRAQGQGRRPPLPRRTLRNRPRPRRTPVWPLRGPCERARAAGRCQEQAGQSEGQGEG</sequence>
<evidence type="ECO:0000256" key="1">
    <source>
        <dbReference type="SAM" id="MobiDB-lite"/>
    </source>
</evidence>